<evidence type="ECO:0000256" key="1">
    <source>
        <dbReference type="SAM" id="Phobius"/>
    </source>
</evidence>
<evidence type="ECO:0000313" key="3">
    <source>
        <dbReference type="Proteomes" id="UP000192917"/>
    </source>
</evidence>
<name>A0A1Y6CXS4_9PROT</name>
<feature type="transmembrane region" description="Helical" evidence="1">
    <location>
        <begin position="38"/>
        <end position="55"/>
    </location>
</feature>
<sequence>MVRSPRSGISLAFLCLGLLGAMPILSNARPAGSDGLSFAIWLTFWQLLAALPLFLAERGRVALPLRRAWNGRTGFVAVATGAMFGLSTYLYVVTAERVWGGDRFETWPERP</sequence>
<dbReference type="Proteomes" id="UP000192917">
    <property type="component" value="Unassembled WGS sequence"/>
</dbReference>
<keyword evidence="3" id="KW-1185">Reference proteome</keyword>
<dbReference type="RefSeq" id="WP_085127400.1">
    <property type="nucleotide sequence ID" value="NZ_FWZX01000057.1"/>
</dbReference>
<keyword evidence="1" id="KW-1133">Transmembrane helix</keyword>
<keyword evidence="1" id="KW-0472">Membrane</keyword>
<gene>
    <name evidence="2" type="ORF">SAMN05428998_1571</name>
</gene>
<keyword evidence="1" id="KW-0812">Transmembrane</keyword>
<protein>
    <submittedName>
        <fullName evidence="2">Uncharacterized protein</fullName>
    </submittedName>
</protein>
<reference evidence="2 3" key="1">
    <citation type="submission" date="2017-04" db="EMBL/GenBank/DDBJ databases">
        <authorList>
            <person name="Afonso C.L."/>
            <person name="Miller P.J."/>
            <person name="Scott M.A."/>
            <person name="Spackman E."/>
            <person name="Goraichik I."/>
            <person name="Dimitrov K.M."/>
            <person name="Suarez D.L."/>
            <person name="Swayne D.E."/>
        </authorList>
    </citation>
    <scope>NUCLEOTIDE SEQUENCE [LARGE SCALE GENOMIC DNA]</scope>
    <source>
        <strain evidence="2 3">USBA 355</strain>
    </source>
</reference>
<dbReference type="STRING" id="560819.SAMN05428998_1571"/>
<evidence type="ECO:0000313" key="2">
    <source>
        <dbReference type="EMBL" id="SMF84583.1"/>
    </source>
</evidence>
<dbReference type="EMBL" id="FWZX01000057">
    <property type="protein sequence ID" value="SMF84583.1"/>
    <property type="molecule type" value="Genomic_DNA"/>
</dbReference>
<proteinExistence type="predicted"/>
<feature type="transmembrane region" description="Helical" evidence="1">
    <location>
        <begin position="75"/>
        <end position="94"/>
    </location>
</feature>
<organism evidence="2 3">
    <name type="scientific">Tistlia consotensis USBA 355</name>
    <dbReference type="NCBI Taxonomy" id="560819"/>
    <lineage>
        <taxon>Bacteria</taxon>
        <taxon>Pseudomonadati</taxon>
        <taxon>Pseudomonadota</taxon>
        <taxon>Alphaproteobacteria</taxon>
        <taxon>Rhodospirillales</taxon>
        <taxon>Rhodovibrionaceae</taxon>
        <taxon>Tistlia</taxon>
    </lineage>
</organism>
<dbReference type="AlphaFoldDB" id="A0A1Y6CXS4"/>
<accession>A0A1Y6CXS4</accession>